<keyword evidence="2" id="KW-1185">Reference proteome</keyword>
<gene>
    <name evidence="1" type="primary">1</name>
    <name evidence="1" type="ORF">SEA_YVONNETASTIC_1</name>
</gene>
<evidence type="ECO:0000313" key="2">
    <source>
        <dbReference type="Proteomes" id="UP000201371"/>
    </source>
</evidence>
<organism evidence="1 2">
    <name type="scientific">Gordonia phage Yvonnetastic</name>
    <dbReference type="NCBI Taxonomy" id="1821566"/>
    <lineage>
        <taxon>Viruses</taxon>
        <taxon>Duplodnaviria</taxon>
        <taxon>Heunggongvirae</taxon>
        <taxon>Uroviricota</taxon>
        <taxon>Caudoviricetes</taxon>
        <taxon>Yvonnevirus</taxon>
        <taxon>Yvonnevirus yvonnetastic</taxon>
        <taxon>Gordonia virus Yvonnetastic</taxon>
    </lineage>
</organism>
<protein>
    <submittedName>
        <fullName evidence="1">Uncharacterized protein</fullName>
    </submittedName>
</protein>
<reference evidence="2" key="1">
    <citation type="submission" date="2016-03" db="EMBL/GenBank/DDBJ databases">
        <authorList>
            <person name="Ploux O."/>
        </authorList>
    </citation>
    <scope>NUCLEOTIDE SEQUENCE [LARGE SCALE GENOMIC DNA]</scope>
</reference>
<name>A0A142K8W7_9CAUD</name>
<proteinExistence type="predicted"/>
<accession>A0A142K8W7</accession>
<dbReference type="EMBL" id="KU963248">
    <property type="protein sequence ID" value="AMS02550.1"/>
    <property type="molecule type" value="Genomic_DNA"/>
</dbReference>
<dbReference type="Proteomes" id="UP000201371">
    <property type="component" value="Segment"/>
</dbReference>
<sequence length="85" mass="9486">MGMFDDVVYQAYCPWCGKNLTDWQSKDAGCCLDDLTPRDLYEQARIGKERWYGPIAGKIERGGVTFYTTCSGCGTSVDIIMGRPC</sequence>
<dbReference type="KEGG" id="vg:29125166"/>
<dbReference type="RefSeq" id="YP_009301060.1">
    <property type="nucleotide sequence ID" value="NC_031230.1"/>
</dbReference>
<evidence type="ECO:0000313" key="1">
    <source>
        <dbReference type="EMBL" id="AMS02550.1"/>
    </source>
</evidence>
<dbReference type="GeneID" id="29125166"/>